<comment type="caution">
    <text evidence="2">The sequence shown here is derived from an EMBL/GenBank/DDBJ whole genome shotgun (WGS) entry which is preliminary data.</text>
</comment>
<proteinExistence type="predicted"/>
<feature type="transmembrane region" description="Helical" evidence="1">
    <location>
        <begin position="44"/>
        <end position="70"/>
    </location>
</feature>
<protein>
    <recommendedName>
        <fullName evidence="4">Phage holin family protein</fullName>
    </recommendedName>
</protein>
<reference evidence="2 3" key="1">
    <citation type="submission" date="2017-10" db="EMBL/GenBank/DDBJ databases">
        <title>The draft genome sequence of Lewinella marina KCTC 32374.</title>
        <authorList>
            <person name="Wang K."/>
        </authorList>
    </citation>
    <scope>NUCLEOTIDE SEQUENCE [LARGE SCALE GENOMIC DNA]</scope>
    <source>
        <strain evidence="2 3">MKG-38</strain>
    </source>
</reference>
<keyword evidence="1" id="KW-1133">Transmembrane helix</keyword>
<keyword evidence="1" id="KW-0472">Membrane</keyword>
<name>A0A2G0CE25_9BACT</name>
<evidence type="ECO:0008006" key="4">
    <source>
        <dbReference type="Google" id="ProtNLM"/>
    </source>
</evidence>
<sequence>MQAKEELLEQLGESYGYVNRLVEKKIEYFKLNLAETSATTISGIITAVVLAVIGLITLILALITAGFALALAFDSYVYGFGLVTLIFLLLFLLVLALKKPLITNPVVRKVISKFFEHDGKEV</sequence>
<dbReference type="EMBL" id="PDLO01000004">
    <property type="protein sequence ID" value="PHK98228.1"/>
    <property type="molecule type" value="Genomic_DNA"/>
</dbReference>
<gene>
    <name evidence="2" type="ORF">CGL56_11020</name>
</gene>
<dbReference type="Pfam" id="PF07332">
    <property type="entry name" value="Phage_holin_3_6"/>
    <property type="match status" value="1"/>
</dbReference>
<organism evidence="2 3">
    <name type="scientific">Neolewinella marina</name>
    <dbReference type="NCBI Taxonomy" id="438751"/>
    <lineage>
        <taxon>Bacteria</taxon>
        <taxon>Pseudomonadati</taxon>
        <taxon>Bacteroidota</taxon>
        <taxon>Saprospiria</taxon>
        <taxon>Saprospirales</taxon>
        <taxon>Lewinellaceae</taxon>
        <taxon>Neolewinella</taxon>
    </lineage>
</organism>
<dbReference type="InterPro" id="IPR009937">
    <property type="entry name" value="Phage_holin_3_6"/>
</dbReference>
<evidence type="ECO:0000256" key="1">
    <source>
        <dbReference type="SAM" id="Phobius"/>
    </source>
</evidence>
<accession>A0A2G0CE25</accession>
<dbReference type="Proteomes" id="UP000226437">
    <property type="component" value="Unassembled WGS sequence"/>
</dbReference>
<keyword evidence="3" id="KW-1185">Reference proteome</keyword>
<evidence type="ECO:0000313" key="3">
    <source>
        <dbReference type="Proteomes" id="UP000226437"/>
    </source>
</evidence>
<feature type="transmembrane region" description="Helical" evidence="1">
    <location>
        <begin position="76"/>
        <end position="97"/>
    </location>
</feature>
<dbReference type="RefSeq" id="WP_099106615.1">
    <property type="nucleotide sequence ID" value="NZ_JAATJF010000004.1"/>
</dbReference>
<keyword evidence="1" id="KW-0812">Transmembrane</keyword>
<evidence type="ECO:0000313" key="2">
    <source>
        <dbReference type="EMBL" id="PHK98228.1"/>
    </source>
</evidence>
<dbReference type="OrthoDB" id="1496158at2"/>
<dbReference type="AlphaFoldDB" id="A0A2G0CE25"/>